<evidence type="ECO:0000256" key="1">
    <source>
        <dbReference type="ARBA" id="ARBA00001967"/>
    </source>
</evidence>
<keyword evidence="10" id="KW-1185">Reference proteome</keyword>
<feature type="binding site" evidence="8">
    <location>
        <position position="447"/>
    </location>
    <ligand>
        <name>Fe cation</name>
        <dbReference type="ChEBI" id="CHEBI:24875"/>
    </ligand>
</feature>
<dbReference type="PROSITE" id="PS00507">
    <property type="entry name" value="NI_HGENASE_L_1"/>
    <property type="match status" value="1"/>
</dbReference>
<dbReference type="InterPro" id="IPR029014">
    <property type="entry name" value="NiFe-Hase_large"/>
</dbReference>
<dbReference type="OrthoDB" id="9761717at2"/>
<dbReference type="HOGENOM" id="CLU_030087_0_0_9"/>
<dbReference type="SUPFAM" id="SSF56762">
    <property type="entry name" value="HydB/Nqo4-like"/>
    <property type="match status" value="1"/>
</dbReference>
<feature type="binding site" evidence="8">
    <location>
        <position position="450"/>
    </location>
    <ligand>
        <name>Mg(2+)</name>
        <dbReference type="ChEBI" id="CHEBI:18420"/>
    </ligand>
</feature>
<keyword evidence="5 8" id="KW-0533">Nickel</keyword>
<evidence type="ECO:0000313" key="10">
    <source>
        <dbReference type="Proteomes" id="UP000013520"/>
    </source>
</evidence>
<comment type="subcellular location">
    <subcellularLocation>
        <location evidence="2">Cell envelope</location>
    </subcellularLocation>
</comment>
<keyword evidence="7" id="KW-0560">Oxidoreductase</keyword>
<dbReference type="GO" id="GO:0008901">
    <property type="term" value="F:ferredoxin hydrogenase activity"/>
    <property type="evidence" value="ECO:0007669"/>
    <property type="project" value="InterPro"/>
</dbReference>
<keyword evidence="8" id="KW-0408">Iron</keyword>
<dbReference type="EMBL" id="CP003273">
    <property type="protein sequence ID" value="AGL00751.1"/>
    <property type="molecule type" value="Genomic_DNA"/>
</dbReference>
<evidence type="ECO:0000313" key="9">
    <source>
        <dbReference type="EMBL" id="AGL00751.1"/>
    </source>
</evidence>
<dbReference type="Proteomes" id="UP000013520">
    <property type="component" value="Chromosome"/>
</dbReference>
<comment type="cofactor">
    <cofactor evidence="1 8">
        <name>Ni(2+)</name>
        <dbReference type="ChEBI" id="CHEBI:49786"/>
    </cofactor>
</comment>
<comment type="similarity">
    <text evidence="3">Belongs to the [NiFe]/[NiFeSe] hydrogenase large subunit family.</text>
</comment>
<dbReference type="eggNOG" id="COG0374">
    <property type="taxonomic scope" value="Bacteria"/>
</dbReference>
<feature type="binding site" evidence="8">
    <location>
        <position position="43"/>
    </location>
    <ligand>
        <name>Mg(2+)</name>
        <dbReference type="ChEBI" id="CHEBI:18420"/>
    </ligand>
</feature>
<organism evidence="9 10">
    <name type="scientific">Desulfoscipio gibsoniae DSM 7213</name>
    <dbReference type="NCBI Taxonomy" id="767817"/>
    <lineage>
        <taxon>Bacteria</taxon>
        <taxon>Bacillati</taxon>
        <taxon>Bacillota</taxon>
        <taxon>Clostridia</taxon>
        <taxon>Eubacteriales</taxon>
        <taxon>Desulfallaceae</taxon>
        <taxon>Desulfoscipio</taxon>
    </lineage>
</organism>
<keyword evidence="6 8" id="KW-0479">Metal-binding</keyword>
<dbReference type="KEGG" id="dgi:Desgi_1231"/>
<dbReference type="InterPro" id="IPR050867">
    <property type="entry name" value="NiFe/NiFeSe_hydrgnase_LSU"/>
</dbReference>
<keyword evidence="8" id="KW-0460">Magnesium</keyword>
<dbReference type="RefSeq" id="WP_006523769.1">
    <property type="nucleotide sequence ID" value="NC_021184.1"/>
</dbReference>
<dbReference type="GO" id="GO:0016151">
    <property type="term" value="F:nickel cation binding"/>
    <property type="evidence" value="ECO:0007669"/>
    <property type="project" value="InterPro"/>
</dbReference>
<evidence type="ECO:0000256" key="6">
    <source>
        <dbReference type="ARBA" id="ARBA00022723"/>
    </source>
</evidence>
<dbReference type="PANTHER" id="PTHR42958">
    <property type="entry name" value="HYDROGENASE-2 LARGE CHAIN"/>
    <property type="match status" value="1"/>
</dbReference>
<comment type="cofactor">
    <cofactor evidence="8">
        <name>Fe cation</name>
        <dbReference type="ChEBI" id="CHEBI:24875"/>
    </cofactor>
</comment>
<dbReference type="PANTHER" id="PTHR42958:SF2">
    <property type="entry name" value="UPTAKE HYDROGENASE LARGE SUBUNIT"/>
    <property type="match status" value="1"/>
</dbReference>
<evidence type="ECO:0000256" key="2">
    <source>
        <dbReference type="ARBA" id="ARBA00004196"/>
    </source>
</evidence>
<feature type="binding site" evidence="8">
    <location>
        <position position="395"/>
    </location>
    <ligand>
        <name>Mg(2+)</name>
        <dbReference type="ChEBI" id="CHEBI:18420"/>
    </ligand>
</feature>
<protein>
    <submittedName>
        <fullName evidence="9">Ni,Fe-hydrogenase I large subunit</fullName>
    </submittedName>
</protein>
<sequence>MSKQRVMFSPVTRLSGLLSVDAVLEKGKIIDAKASSTMFRGFEQLMRDRKVTDAVYLTQRVCGICSLAHGAVASYLLDEIYDNNLSENAQYLRNVMYAAEFLQNHIRHFYLFSMPDFVKMPERPPFQGQNLTDARLNPEDNQRLVGHYFEAIKAAQRAHEIVALFGGKAPHQHSFLHGGVTVAPTADNVNRAVFLLDAICNFVKSCLVPDTELIAKVYHDYFKIGITPRRLLSFGLFRFGLKNEVYYFKGGVLEGNNLSLPRLDLISESITNSWFAMNNGDLQPDPHKARAYSYVIAAKYAGQYFQVGPLARMIINGRYNGGTSTMDRIYARTIETLLITELMRDWLMRLQPGPPPLAQKDTPIKTQATSVVDSMRGCLLHSAIIQDDQVVKYNIITPTCWNFSPRDAYGQYSPVESALIGTEIPRPDLTYTILGRTVRSFDPCLNCGTHVLDLKGNVKQELMI</sequence>
<dbReference type="InterPro" id="IPR001501">
    <property type="entry name" value="Ni-dep_hyd_lsu"/>
</dbReference>
<dbReference type="AlphaFoldDB" id="R4KM85"/>
<accession>R4KM85</accession>
<feature type="binding site" evidence="8">
    <location>
        <position position="65"/>
    </location>
    <ligand>
        <name>Fe cation</name>
        <dbReference type="ChEBI" id="CHEBI:24875"/>
    </ligand>
</feature>
<dbReference type="InterPro" id="IPR018194">
    <property type="entry name" value="Ni-dep_hyd_lsu_Ni_BS"/>
</dbReference>
<gene>
    <name evidence="9" type="ORF">Desgi_1231</name>
</gene>
<feature type="binding site" evidence="8">
    <location>
        <position position="65"/>
    </location>
    <ligand>
        <name>Ni(2+)</name>
        <dbReference type="ChEBI" id="CHEBI:49786"/>
    </ligand>
</feature>
<dbReference type="Gene3D" id="1.10.645.10">
    <property type="entry name" value="Cytochrome-c3 Hydrogenase, chain B"/>
    <property type="match status" value="1"/>
</dbReference>
<comment type="subunit">
    <text evidence="4">Heterodimer of a large and a small subunit.</text>
</comment>
<dbReference type="STRING" id="767817.Desgi_1231"/>
<evidence type="ECO:0000256" key="4">
    <source>
        <dbReference type="ARBA" id="ARBA00011771"/>
    </source>
</evidence>
<proteinExistence type="inferred from homology"/>
<evidence type="ECO:0000256" key="5">
    <source>
        <dbReference type="ARBA" id="ARBA00022596"/>
    </source>
</evidence>
<dbReference type="GO" id="GO:0030313">
    <property type="term" value="C:cell envelope"/>
    <property type="evidence" value="ECO:0007669"/>
    <property type="project" value="UniProtKB-SubCell"/>
</dbReference>
<evidence type="ECO:0000256" key="3">
    <source>
        <dbReference type="ARBA" id="ARBA00009292"/>
    </source>
</evidence>
<dbReference type="Pfam" id="PF00374">
    <property type="entry name" value="NiFeSe_Hases"/>
    <property type="match status" value="3"/>
</dbReference>
<evidence type="ECO:0000256" key="7">
    <source>
        <dbReference type="ARBA" id="ARBA00023002"/>
    </source>
</evidence>
<feature type="binding site" evidence="8">
    <location>
        <position position="62"/>
    </location>
    <ligand>
        <name>Mg(2+)</name>
        <dbReference type="ChEBI" id="CHEBI:18420"/>
    </ligand>
</feature>
<evidence type="ECO:0000256" key="8">
    <source>
        <dbReference type="PIRSR" id="PIRSR601501-1"/>
    </source>
</evidence>
<reference evidence="9 10" key="1">
    <citation type="submission" date="2012-01" db="EMBL/GenBank/DDBJ databases">
        <title>Complete sequence of Desulfotomaculum gibsoniae DSM 7213.</title>
        <authorList>
            <consortium name="US DOE Joint Genome Institute"/>
            <person name="Lucas S."/>
            <person name="Han J."/>
            <person name="Lapidus A."/>
            <person name="Cheng J.-F."/>
            <person name="Goodwin L."/>
            <person name="Pitluck S."/>
            <person name="Peters L."/>
            <person name="Ovchinnikova G."/>
            <person name="Teshima H."/>
            <person name="Detter J.C."/>
            <person name="Han C."/>
            <person name="Tapia R."/>
            <person name="Land M."/>
            <person name="Hauser L."/>
            <person name="Kyrpides N."/>
            <person name="Ivanova N."/>
            <person name="Pagani I."/>
            <person name="Parshina S."/>
            <person name="Plugge C."/>
            <person name="Muyzer G."/>
            <person name="Kuever J."/>
            <person name="Ivanova A."/>
            <person name="Nazina T."/>
            <person name="Klenk H.-P."/>
            <person name="Brambilla E."/>
            <person name="Spring S."/>
            <person name="Stams A.F."/>
            <person name="Woyke T."/>
        </authorList>
    </citation>
    <scope>NUCLEOTIDE SEQUENCE [LARGE SCALE GENOMIC DNA]</scope>
    <source>
        <strain evidence="9 10">DSM 7213</strain>
    </source>
</reference>
<name>R4KM85_9FIRM</name>
<feature type="binding site" evidence="8">
    <location>
        <position position="444"/>
    </location>
    <ligand>
        <name>Ni(2+)</name>
        <dbReference type="ChEBI" id="CHEBI:49786"/>
    </ligand>
</feature>